<sequence>MYLQDLDLKEIDYNSFKSEILETYETEEDLKENEIEELLADNYYKAANAVSSLYYEVPEKMATERSKSFSIIKAGKNLWRRLRAFLCKVLNAGSSAQEVLEKIIEFLAPYLPGGIIFKKAVKAILRFFLKRGYTALCPVN</sequence>
<name>A0ABX8V711_9FLAO</name>
<keyword evidence="2" id="KW-1185">Reference proteome</keyword>
<dbReference type="Proteomes" id="UP000825381">
    <property type="component" value="Chromosome"/>
</dbReference>
<dbReference type="RefSeq" id="WP_220640955.1">
    <property type="nucleotide sequence ID" value="NZ_CP080429.1"/>
</dbReference>
<gene>
    <name evidence="1" type="ORF">K1I41_01680</name>
</gene>
<dbReference type="EMBL" id="CP080429">
    <property type="protein sequence ID" value="QYJ68615.1"/>
    <property type="molecule type" value="Genomic_DNA"/>
</dbReference>
<protein>
    <submittedName>
        <fullName evidence="1">Uncharacterized protein</fullName>
    </submittedName>
</protein>
<reference evidence="1 2" key="1">
    <citation type="submission" date="2021-07" db="EMBL/GenBank/DDBJ databases">
        <title>Flavobacterium WSW3-B6 sp.nov, isolated from seaweed.</title>
        <authorList>
            <person name="Muhammad N."/>
            <person name="Ho H."/>
            <person name="Lee Y.-J."/>
            <person name="Nguyen T."/>
            <person name="Ho J."/>
            <person name="Kim S.-G."/>
        </authorList>
    </citation>
    <scope>NUCLEOTIDE SEQUENCE [LARGE SCALE GENOMIC DNA]</scope>
    <source>
        <strain evidence="1 2">WSW3-B6</strain>
    </source>
</reference>
<evidence type="ECO:0000313" key="2">
    <source>
        <dbReference type="Proteomes" id="UP000825381"/>
    </source>
</evidence>
<evidence type="ECO:0000313" key="1">
    <source>
        <dbReference type="EMBL" id="QYJ68615.1"/>
    </source>
</evidence>
<organism evidence="1 2">
    <name type="scientific">Flavobacterium litorale</name>
    <dbReference type="NCBI Taxonomy" id="2856519"/>
    <lineage>
        <taxon>Bacteria</taxon>
        <taxon>Pseudomonadati</taxon>
        <taxon>Bacteroidota</taxon>
        <taxon>Flavobacteriia</taxon>
        <taxon>Flavobacteriales</taxon>
        <taxon>Flavobacteriaceae</taxon>
        <taxon>Flavobacterium</taxon>
    </lineage>
</organism>
<proteinExistence type="predicted"/>
<accession>A0ABX8V711</accession>